<name>A0A2N7C912_VIBSP</name>
<dbReference type="EMBL" id="MCSW01000219">
    <property type="protein sequence ID" value="PMF17660.1"/>
    <property type="molecule type" value="Genomic_DNA"/>
</dbReference>
<gene>
    <name evidence="1" type="ORF">BCV19_18145</name>
</gene>
<comment type="caution">
    <text evidence="1">The sequence shown here is derived from an EMBL/GenBank/DDBJ whole genome shotgun (WGS) entry which is preliminary data.</text>
</comment>
<reference evidence="2" key="1">
    <citation type="submission" date="2016-07" db="EMBL/GenBank/DDBJ databases">
        <title>Nontailed viruses are major unrecognized killers of bacteria in the ocean.</title>
        <authorList>
            <person name="Kauffman K."/>
            <person name="Hussain F."/>
            <person name="Yang J."/>
            <person name="Arevalo P."/>
            <person name="Brown J."/>
            <person name="Cutler M."/>
            <person name="Kelly L."/>
            <person name="Polz M.F."/>
        </authorList>
    </citation>
    <scope>NUCLEOTIDE SEQUENCE [LARGE SCALE GENOMIC DNA]</scope>
    <source>
        <strain evidence="2">10N.286.54.F3</strain>
    </source>
</reference>
<protein>
    <submittedName>
        <fullName evidence="1">Uncharacterized protein</fullName>
    </submittedName>
</protein>
<dbReference type="Proteomes" id="UP000235405">
    <property type="component" value="Unassembled WGS sequence"/>
</dbReference>
<dbReference type="AlphaFoldDB" id="A0A2N7C912"/>
<evidence type="ECO:0000313" key="1">
    <source>
        <dbReference type="EMBL" id="PMF17660.1"/>
    </source>
</evidence>
<dbReference type="RefSeq" id="WP_102483252.1">
    <property type="nucleotide sequence ID" value="NZ_CAWNYU010000035.1"/>
</dbReference>
<evidence type="ECO:0000313" key="2">
    <source>
        <dbReference type="Proteomes" id="UP000235405"/>
    </source>
</evidence>
<organism evidence="1 2">
    <name type="scientific">Vibrio splendidus</name>
    <dbReference type="NCBI Taxonomy" id="29497"/>
    <lineage>
        <taxon>Bacteria</taxon>
        <taxon>Pseudomonadati</taxon>
        <taxon>Pseudomonadota</taxon>
        <taxon>Gammaproteobacteria</taxon>
        <taxon>Vibrionales</taxon>
        <taxon>Vibrionaceae</taxon>
        <taxon>Vibrio</taxon>
    </lineage>
</organism>
<proteinExistence type="predicted"/>
<accession>A0A2N7C912</accession>
<sequence length="61" mass="7033">MKNNCSPVDNSTQPKQSRLKTILKRFELGMRIYTYAEKLGLLAKFEDVDGAELLQQFIDLL</sequence>